<keyword evidence="4" id="KW-1185">Reference proteome</keyword>
<sequence length="276" mass="30414">MVILIFGLVFFCNALACFANTCDANTNEPVPTSLQPDFVMYKKTCLESQYMSLDNDSTLFTCEMCEHQCMVLWCVSSYQSSYDNGQFTMTYTVAESDVATWIKPSPSAMPLPVMMYLCTHNSSAMNCMSYSGYSGAYKCVHNDGNETLKFELDVPTTTVISTIITSTMPCSIKSLHEVTTCSNFLYTSMLQHESIASSLSLFVSPSTSTTVSPVQSPSTLPHYTGIGLLVATNLLTIIALISSCVYIFCQRKKSKFIVTENEQISLQNTSPQTEAT</sequence>
<keyword evidence="2" id="KW-0732">Signal</keyword>
<dbReference type="GeneID" id="109591403"/>
<reference evidence="4" key="1">
    <citation type="journal article" date="2010" name="Nature">
        <title>The Amphimedon queenslandica genome and the evolution of animal complexity.</title>
        <authorList>
            <person name="Srivastava M."/>
            <person name="Simakov O."/>
            <person name="Chapman J."/>
            <person name="Fahey B."/>
            <person name="Gauthier M.E."/>
            <person name="Mitros T."/>
            <person name="Richards G.S."/>
            <person name="Conaco C."/>
            <person name="Dacre M."/>
            <person name="Hellsten U."/>
            <person name="Larroux C."/>
            <person name="Putnam N.H."/>
            <person name="Stanke M."/>
            <person name="Adamska M."/>
            <person name="Darling A."/>
            <person name="Degnan S.M."/>
            <person name="Oakley T.H."/>
            <person name="Plachetzki D.C."/>
            <person name="Zhai Y."/>
            <person name="Adamski M."/>
            <person name="Calcino A."/>
            <person name="Cummins S.F."/>
            <person name="Goodstein D.M."/>
            <person name="Harris C."/>
            <person name="Jackson D.J."/>
            <person name="Leys S.P."/>
            <person name="Shu S."/>
            <person name="Woodcroft B.J."/>
            <person name="Vervoort M."/>
            <person name="Kosik K.S."/>
            <person name="Manning G."/>
            <person name="Degnan B.M."/>
            <person name="Rokhsar D.S."/>
        </authorList>
    </citation>
    <scope>NUCLEOTIDE SEQUENCE [LARGE SCALE GENOMIC DNA]</scope>
</reference>
<keyword evidence="1" id="KW-0472">Membrane</keyword>
<name>A0AAN0K011_AMPQE</name>
<feature type="chain" id="PRO_5042880090" evidence="2">
    <location>
        <begin position="20"/>
        <end position="276"/>
    </location>
</feature>
<accession>A0AAN0K011</accession>
<feature type="transmembrane region" description="Helical" evidence="1">
    <location>
        <begin position="226"/>
        <end position="249"/>
    </location>
</feature>
<dbReference type="AlphaFoldDB" id="A0AAN0K011"/>
<keyword evidence="1" id="KW-0812">Transmembrane</keyword>
<evidence type="ECO:0000313" key="4">
    <source>
        <dbReference type="Proteomes" id="UP000007879"/>
    </source>
</evidence>
<dbReference type="Proteomes" id="UP000007879">
    <property type="component" value="Unassembled WGS sequence"/>
</dbReference>
<protein>
    <submittedName>
        <fullName evidence="3">Uncharacterized protein</fullName>
    </submittedName>
</protein>
<reference evidence="3" key="2">
    <citation type="submission" date="2024-06" db="UniProtKB">
        <authorList>
            <consortium name="EnsemblMetazoa"/>
        </authorList>
    </citation>
    <scope>IDENTIFICATION</scope>
</reference>
<feature type="signal peptide" evidence="2">
    <location>
        <begin position="1"/>
        <end position="19"/>
    </location>
</feature>
<dbReference type="EnsemblMetazoa" id="XM_020007146.1">
    <property type="protein sequence ID" value="XP_019862705.1"/>
    <property type="gene ID" value="LOC109591403"/>
</dbReference>
<dbReference type="KEGG" id="aqu:109591403"/>
<evidence type="ECO:0000313" key="3">
    <source>
        <dbReference type="EnsemblMetazoa" id="XP_019862705.1"/>
    </source>
</evidence>
<organism evidence="3 4">
    <name type="scientific">Amphimedon queenslandica</name>
    <name type="common">Sponge</name>
    <dbReference type="NCBI Taxonomy" id="400682"/>
    <lineage>
        <taxon>Eukaryota</taxon>
        <taxon>Metazoa</taxon>
        <taxon>Porifera</taxon>
        <taxon>Demospongiae</taxon>
        <taxon>Heteroscleromorpha</taxon>
        <taxon>Haplosclerida</taxon>
        <taxon>Niphatidae</taxon>
        <taxon>Amphimedon</taxon>
    </lineage>
</organism>
<proteinExistence type="predicted"/>
<evidence type="ECO:0000256" key="2">
    <source>
        <dbReference type="SAM" id="SignalP"/>
    </source>
</evidence>
<keyword evidence="1" id="KW-1133">Transmembrane helix</keyword>
<dbReference type="RefSeq" id="XP_019862705.1">
    <property type="nucleotide sequence ID" value="XM_020007146.1"/>
</dbReference>
<evidence type="ECO:0000256" key="1">
    <source>
        <dbReference type="SAM" id="Phobius"/>
    </source>
</evidence>